<feature type="transmembrane region" description="Helical" evidence="7">
    <location>
        <begin position="340"/>
        <end position="358"/>
    </location>
</feature>
<feature type="transmembrane region" description="Helical" evidence="7">
    <location>
        <begin position="167"/>
        <end position="196"/>
    </location>
</feature>
<dbReference type="EMBL" id="CABPRJ010000002">
    <property type="protein sequence ID" value="VVC24455.1"/>
    <property type="molecule type" value="Genomic_DNA"/>
</dbReference>
<feature type="transmembrane region" description="Helical" evidence="7">
    <location>
        <begin position="370"/>
        <end position="389"/>
    </location>
</feature>
<proteinExistence type="inferred from homology"/>
<keyword evidence="9" id="KW-1185">Reference proteome</keyword>
<feature type="transmembrane region" description="Helical" evidence="7">
    <location>
        <begin position="139"/>
        <end position="161"/>
    </location>
</feature>
<feature type="transmembrane region" description="Helical" evidence="7">
    <location>
        <begin position="208"/>
        <end position="230"/>
    </location>
</feature>
<evidence type="ECO:0000256" key="7">
    <source>
        <dbReference type="SAM" id="Phobius"/>
    </source>
</evidence>
<dbReference type="InterPro" id="IPR002259">
    <property type="entry name" value="Eqnu_transpt"/>
</dbReference>
<evidence type="ECO:0000256" key="5">
    <source>
        <dbReference type="ARBA" id="ARBA00022989"/>
    </source>
</evidence>
<protein>
    <submittedName>
        <fullName evidence="8">Equilibrative nucleoside transporter,Major facilitator superfamily domain</fullName>
    </submittedName>
</protein>
<dbReference type="SUPFAM" id="SSF103473">
    <property type="entry name" value="MFS general substrate transporter"/>
    <property type="match status" value="1"/>
</dbReference>
<keyword evidence="6 7" id="KW-0472">Membrane</keyword>
<dbReference type="InterPro" id="IPR036259">
    <property type="entry name" value="MFS_trans_sf"/>
</dbReference>
<evidence type="ECO:0000256" key="3">
    <source>
        <dbReference type="ARBA" id="ARBA00022448"/>
    </source>
</evidence>
<sequence length="470" mass="53044">MINVIFVFLLVDSQVPIKNGRSRASLLDKNVDDIIVNECNVTPTKPPDRYNIGILIFCILGTCLLLPWYFFITANDYWMYKLRTLPENNQIHLFMLNNNEDRSKLQTNFTCLLTIAASIPSTLTLLLNTHLAKKSSIQFRMISSLISMIILFTITTVLVNVDTDSWQILFFLITLGSVIFLNIGSSIMQGAVFNLVSFFDSSYMTATICGQALGGIVTAISQILALWWGASSVHSAFIYFLFANILILISLVLYTVLVKMNIYKYYVEDVPASIRARSSTQYTLIDSNQIVAVDNYVVLKKIWKLGFSLFYNYVVTMSIYPAVTVLITSVNIEHTAWTDIYFIPVINYLLFNICDFLGRILSNFLKLPLNSIWPSVILSTLRTAFIPLLMLCNANPRYYLPTLINNDRIYAIIMSLFGFTNGIVNNITIASIPHFVNKHEQEVASSLMITFLSFGISSGTLISFGMVNLL</sequence>
<name>A0A5E4LXW5_9HEMI</name>
<feature type="transmembrane region" description="Helical" evidence="7">
    <location>
        <begin position="309"/>
        <end position="328"/>
    </location>
</feature>
<comment type="subcellular location">
    <subcellularLocation>
        <location evidence="1">Membrane</location>
        <topology evidence="1">Multi-pass membrane protein</topology>
    </subcellularLocation>
</comment>
<dbReference type="Proteomes" id="UP000325440">
    <property type="component" value="Unassembled WGS sequence"/>
</dbReference>
<dbReference type="GO" id="GO:0005886">
    <property type="term" value="C:plasma membrane"/>
    <property type="evidence" value="ECO:0007669"/>
    <property type="project" value="TreeGrafter"/>
</dbReference>
<reference evidence="8 9" key="1">
    <citation type="submission" date="2019-08" db="EMBL/GenBank/DDBJ databases">
        <authorList>
            <person name="Alioto T."/>
            <person name="Alioto T."/>
            <person name="Gomez Garrido J."/>
        </authorList>
    </citation>
    <scope>NUCLEOTIDE SEQUENCE [LARGE SCALE GENOMIC DNA]</scope>
</reference>
<evidence type="ECO:0000313" key="9">
    <source>
        <dbReference type="Proteomes" id="UP000325440"/>
    </source>
</evidence>
<feature type="transmembrane region" description="Helical" evidence="7">
    <location>
        <begin position="52"/>
        <end position="72"/>
    </location>
</feature>
<gene>
    <name evidence="8" type="ORF">CINCED_3A020813</name>
</gene>
<keyword evidence="5 7" id="KW-1133">Transmembrane helix</keyword>
<dbReference type="Gene3D" id="1.20.1250.20">
    <property type="entry name" value="MFS general substrate transporter like domains"/>
    <property type="match status" value="1"/>
</dbReference>
<dbReference type="AlphaFoldDB" id="A0A5E4LXW5"/>
<keyword evidence="4 7" id="KW-0812">Transmembrane</keyword>
<dbReference type="PRINTS" id="PR01130">
    <property type="entry name" value="DERENTRNSPRT"/>
</dbReference>
<dbReference type="PANTHER" id="PTHR10332:SF88">
    <property type="entry name" value="EQUILIBRATIVE NUCLEOSIDE TRANSPORTER 1, ISOFORM A"/>
    <property type="match status" value="1"/>
</dbReference>
<feature type="transmembrane region" description="Helical" evidence="7">
    <location>
        <begin position="409"/>
        <end position="432"/>
    </location>
</feature>
<dbReference type="Pfam" id="PF01733">
    <property type="entry name" value="Nucleoside_tran"/>
    <property type="match status" value="1"/>
</dbReference>
<dbReference type="OrthoDB" id="46396at2759"/>
<accession>A0A5E4LXW5</accession>
<evidence type="ECO:0000256" key="4">
    <source>
        <dbReference type="ARBA" id="ARBA00022692"/>
    </source>
</evidence>
<comment type="similarity">
    <text evidence="2">Belongs to the SLC29A/ENT transporter (TC 2.A.57) family.</text>
</comment>
<dbReference type="GO" id="GO:0005337">
    <property type="term" value="F:nucleoside transmembrane transporter activity"/>
    <property type="evidence" value="ECO:0007669"/>
    <property type="project" value="InterPro"/>
</dbReference>
<feature type="transmembrane region" description="Helical" evidence="7">
    <location>
        <begin position="105"/>
        <end position="127"/>
    </location>
</feature>
<feature type="transmembrane region" description="Helical" evidence="7">
    <location>
        <begin position="236"/>
        <end position="257"/>
    </location>
</feature>
<keyword evidence="3" id="KW-0813">Transport</keyword>
<evidence type="ECO:0000256" key="1">
    <source>
        <dbReference type="ARBA" id="ARBA00004141"/>
    </source>
</evidence>
<evidence type="ECO:0000256" key="6">
    <source>
        <dbReference type="ARBA" id="ARBA00023136"/>
    </source>
</evidence>
<dbReference type="PIRSF" id="PIRSF016379">
    <property type="entry name" value="ENT"/>
    <property type="match status" value="1"/>
</dbReference>
<dbReference type="PANTHER" id="PTHR10332">
    <property type="entry name" value="EQUILIBRATIVE NUCLEOSIDE TRANSPORTER"/>
    <property type="match status" value="1"/>
</dbReference>
<organism evidence="8 9">
    <name type="scientific">Cinara cedri</name>
    <dbReference type="NCBI Taxonomy" id="506608"/>
    <lineage>
        <taxon>Eukaryota</taxon>
        <taxon>Metazoa</taxon>
        <taxon>Ecdysozoa</taxon>
        <taxon>Arthropoda</taxon>
        <taxon>Hexapoda</taxon>
        <taxon>Insecta</taxon>
        <taxon>Pterygota</taxon>
        <taxon>Neoptera</taxon>
        <taxon>Paraneoptera</taxon>
        <taxon>Hemiptera</taxon>
        <taxon>Sternorrhyncha</taxon>
        <taxon>Aphidomorpha</taxon>
        <taxon>Aphidoidea</taxon>
        <taxon>Aphididae</taxon>
        <taxon>Lachninae</taxon>
        <taxon>Cinara</taxon>
    </lineage>
</organism>
<evidence type="ECO:0000313" key="8">
    <source>
        <dbReference type="EMBL" id="VVC24455.1"/>
    </source>
</evidence>
<evidence type="ECO:0000256" key="2">
    <source>
        <dbReference type="ARBA" id="ARBA00007965"/>
    </source>
</evidence>
<feature type="transmembrane region" description="Helical" evidence="7">
    <location>
        <begin position="444"/>
        <end position="467"/>
    </location>
</feature>